<dbReference type="Gene3D" id="1.10.10.10">
    <property type="entry name" value="Winged helix-like DNA-binding domain superfamily/Winged helix DNA-binding domain"/>
    <property type="match status" value="1"/>
</dbReference>
<dbReference type="InterPro" id="IPR039422">
    <property type="entry name" value="MarR/SlyA-like"/>
</dbReference>
<sequence length="162" mass="18655">MLTMKREEIIEAIGEKFTEMSTETILFHQAVADIVGLHITDHKCMHFIHRFGAMPAGRLAELTGLTTGAVTGIIDRLEKAGYVRRMDDPKDRRRTIVEPIRNKKLERKIEMIFMPLHERMQKLLSSYSDSELAFLLDAVTKTVELTHEESKKLSLQRQSSMK</sequence>
<dbReference type="InterPro" id="IPR036390">
    <property type="entry name" value="WH_DNA-bd_sf"/>
</dbReference>
<name>A0A060HMV0_9ARCH</name>
<dbReference type="EMBL" id="CP007536">
    <property type="protein sequence ID" value="AIC16460.1"/>
    <property type="molecule type" value="Genomic_DNA"/>
</dbReference>
<dbReference type="HOGENOM" id="CLU_083287_1_1_2"/>
<dbReference type="InterPro" id="IPR000835">
    <property type="entry name" value="HTH_MarR-typ"/>
</dbReference>
<accession>A0A060HMV0</accession>
<gene>
    <name evidence="2" type="ORF">NVIE_021990</name>
</gene>
<dbReference type="GO" id="GO:0003700">
    <property type="term" value="F:DNA-binding transcription factor activity"/>
    <property type="evidence" value="ECO:0007669"/>
    <property type="project" value="InterPro"/>
</dbReference>
<feature type="domain" description="HTH marR-type" evidence="1">
    <location>
        <begin position="6"/>
        <end position="144"/>
    </location>
</feature>
<dbReference type="Pfam" id="PF01047">
    <property type="entry name" value="MarR"/>
    <property type="match status" value="1"/>
</dbReference>
<evidence type="ECO:0000259" key="1">
    <source>
        <dbReference type="PROSITE" id="PS50995"/>
    </source>
</evidence>
<dbReference type="Proteomes" id="UP000027093">
    <property type="component" value="Chromosome"/>
</dbReference>
<dbReference type="InterPro" id="IPR036388">
    <property type="entry name" value="WH-like_DNA-bd_sf"/>
</dbReference>
<proteinExistence type="predicted"/>
<keyword evidence="3" id="KW-1185">Reference proteome</keyword>
<dbReference type="STRING" id="926571.NVIE_021990"/>
<dbReference type="GO" id="GO:0006950">
    <property type="term" value="P:response to stress"/>
    <property type="evidence" value="ECO:0007669"/>
    <property type="project" value="TreeGrafter"/>
</dbReference>
<reference evidence="2 3" key="1">
    <citation type="journal article" date="2014" name="Int. J. Syst. Evol. Microbiol.">
        <title>Nitrososphaera viennensis gen. nov., sp. nov., an aerobic and mesophilic, ammonia-oxidizing archaeon from soil and a member of the archaeal phylum Thaumarchaeota.</title>
        <authorList>
            <person name="Stieglmeier M."/>
            <person name="Klingl A."/>
            <person name="Alves R.J."/>
            <person name="Rittmann S.K."/>
            <person name="Melcher M."/>
            <person name="Leisch N."/>
            <person name="Schleper C."/>
        </authorList>
    </citation>
    <scope>NUCLEOTIDE SEQUENCE [LARGE SCALE GENOMIC DNA]</scope>
    <source>
        <strain evidence="2">EN76</strain>
    </source>
</reference>
<dbReference type="PROSITE" id="PS50995">
    <property type="entry name" value="HTH_MARR_2"/>
    <property type="match status" value="1"/>
</dbReference>
<dbReference type="PANTHER" id="PTHR33164">
    <property type="entry name" value="TRANSCRIPTIONAL REGULATOR, MARR FAMILY"/>
    <property type="match status" value="1"/>
</dbReference>
<organism evidence="2 3">
    <name type="scientific">Nitrososphaera viennensis EN76</name>
    <dbReference type="NCBI Taxonomy" id="926571"/>
    <lineage>
        <taxon>Archaea</taxon>
        <taxon>Nitrososphaerota</taxon>
        <taxon>Nitrososphaeria</taxon>
        <taxon>Nitrososphaerales</taxon>
        <taxon>Nitrososphaeraceae</taxon>
        <taxon>Nitrososphaera</taxon>
    </lineage>
</organism>
<dbReference type="KEGG" id="nvn:NVIE_021990"/>
<evidence type="ECO:0000313" key="3">
    <source>
        <dbReference type="Proteomes" id="UP000027093"/>
    </source>
</evidence>
<dbReference type="AlphaFoldDB" id="A0A060HMV0"/>
<dbReference type="SMART" id="SM00347">
    <property type="entry name" value="HTH_MARR"/>
    <property type="match status" value="1"/>
</dbReference>
<dbReference type="PANTHER" id="PTHR33164:SF106">
    <property type="entry name" value="TRANSCRIPTIONAL REGULATORY PROTEIN"/>
    <property type="match status" value="1"/>
</dbReference>
<evidence type="ECO:0000313" key="2">
    <source>
        <dbReference type="EMBL" id="AIC16460.1"/>
    </source>
</evidence>
<dbReference type="SUPFAM" id="SSF46785">
    <property type="entry name" value="Winged helix' DNA-binding domain"/>
    <property type="match status" value="1"/>
</dbReference>
<protein>
    <submittedName>
        <fullName evidence="2">Putative transcriptional regulator, MarR family</fullName>
    </submittedName>
</protein>